<protein>
    <submittedName>
        <fullName evidence="2">Uncharacterized protein</fullName>
    </submittedName>
</protein>
<evidence type="ECO:0000313" key="2">
    <source>
        <dbReference type="EMBL" id="KAJ8891967.1"/>
    </source>
</evidence>
<reference evidence="2 3" key="1">
    <citation type="submission" date="2023-02" db="EMBL/GenBank/DDBJ databases">
        <title>LHISI_Scaffold_Assembly.</title>
        <authorList>
            <person name="Stuart O.P."/>
            <person name="Cleave R."/>
            <person name="Magrath M.J.L."/>
            <person name="Mikheyev A.S."/>
        </authorList>
    </citation>
    <scope>NUCLEOTIDE SEQUENCE [LARGE SCALE GENOMIC DNA]</scope>
    <source>
        <strain evidence="2">Daus_M_001</strain>
        <tissue evidence="2">Leg muscle</tissue>
    </source>
</reference>
<dbReference type="EMBL" id="JARBHB010000002">
    <property type="protein sequence ID" value="KAJ8891967.1"/>
    <property type="molecule type" value="Genomic_DNA"/>
</dbReference>
<name>A0ABQ9I641_9NEOP</name>
<evidence type="ECO:0000313" key="3">
    <source>
        <dbReference type="Proteomes" id="UP001159363"/>
    </source>
</evidence>
<sequence>MGKQALISHVRGQKHILAKSGRDMSYGIGVFMLRKQQASQEMTAGSSKETVFEPVNEEKVESANEPVLTPSVESLSKLNPHKLKRGLETILVKENITKAEILWCLQSGSVHSSMSAARKTTEIFAVMFPDSQIAKGFALVRAKMTYTIVHGLGPYF</sequence>
<proteinExistence type="predicted"/>
<organism evidence="2 3">
    <name type="scientific">Dryococelus australis</name>
    <dbReference type="NCBI Taxonomy" id="614101"/>
    <lineage>
        <taxon>Eukaryota</taxon>
        <taxon>Metazoa</taxon>
        <taxon>Ecdysozoa</taxon>
        <taxon>Arthropoda</taxon>
        <taxon>Hexapoda</taxon>
        <taxon>Insecta</taxon>
        <taxon>Pterygota</taxon>
        <taxon>Neoptera</taxon>
        <taxon>Polyneoptera</taxon>
        <taxon>Phasmatodea</taxon>
        <taxon>Verophasmatodea</taxon>
        <taxon>Anareolatae</taxon>
        <taxon>Phasmatidae</taxon>
        <taxon>Eurycanthinae</taxon>
        <taxon>Dryococelus</taxon>
    </lineage>
</organism>
<dbReference type="Proteomes" id="UP001159363">
    <property type="component" value="Chromosome 2"/>
</dbReference>
<keyword evidence="3" id="KW-1185">Reference proteome</keyword>
<evidence type="ECO:0000256" key="1">
    <source>
        <dbReference type="SAM" id="MobiDB-lite"/>
    </source>
</evidence>
<accession>A0ABQ9I641</accession>
<feature type="region of interest" description="Disordered" evidence="1">
    <location>
        <begin position="43"/>
        <end position="67"/>
    </location>
</feature>
<comment type="caution">
    <text evidence="2">The sequence shown here is derived from an EMBL/GenBank/DDBJ whole genome shotgun (WGS) entry which is preliminary data.</text>
</comment>
<gene>
    <name evidence="2" type="ORF">PR048_004532</name>
</gene>